<dbReference type="Gene3D" id="3.80.10.10">
    <property type="entry name" value="Ribonuclease Inhibitor"/>
    <property type="match status" value="3"/>
</dbReference>
<comment type="caution">
    <text evidence="1">The sequence shown here is derived from an EMBL/GenBank/DDBJ whole genome shotgun (WGS) entry which is preliminary data.</text>
</comment>
<dbReference type="NCBIfam" id="TIGR02996">
    <property type="entry name" value="rpt_mate_G_obs"/>
    <property type="match status" value="1"/>
</dbReference>
<organism evidence="1 2">
    <name type="scientific">Gemmata algarum</name>
    <dbReference type="NCBI Taxonomy" id="2975278"/>
    <lineage>
        <taxon>Bacteria</taxon>
        <taxon>Pseudomonadati</taxon>
        <taxon>Planctomycetota</taxon>
        <taxon>Planctomycetia</taxon>
        <taxon>Gemmatales</taxon>
        <taxon>Gemmataceae</taxon>
        <taxon>Gemmata</taxon>
    </lineage>
</organism>
<dbReference type="RefSeq" id="WP_320688069.1">
    <property type="nucleotide sequence ID" value="NZ_JAXBLV010000199.1"/>
</dbReference>
<dbReference type="InterPro" id="IPR001611">
    <property type="entry name" value="Leu-rich_rpt"/>
</dbReference>
<keyword evidence="2" id="KW-1185">Reference proteome</keyword>
<dbReference type="PANTHER" id="PTHR24113">
    <property type="entry name" value="RAN GTPASE-ACTIVATING PROTEIN 1"/>
    <property type="match status" value="1"/>
</dbReference>
<dbReference type="InterPro" id="IPR032675">
    <property type="entry name" value="LRR_dom_sf"/>
</dbReference>
<proteinExistence type="predicted"/>
<dbReference type="Proteomes" id="UP001272242">
    <property type="component" value="Unassembled WGS sequence"/>
</dbReference>
<evidence type="ECO:0000313" key="2">
    <source>
        <dbReference type="Proteomes" id="UP001272242"/>
    </source>
</evidence>
<dbReference type="InterPro" id="IPR014338">
    <property type="entry name" value="CHP02996_rpt-companion-dom"/>
</dbReference>
<dbReference type="InterPro" id="IPR027038">
    <property type="entry name" value="RanGap"/>
</dbReference>
<dbReference type="PANTHER" id="PTHR24113:SF15">
    <property type="entry name" value="NACHT DOMAIN-CONTAINING PROTEIN"/>
    <property type="match status" value="1"/>
</dbReference>
<evidence type="ECO:0000313" key="1">
    <source>
        <dbReference type="EMBL" id="MDY3561703.1"/>
    </source>
</evidence>
<dbReference type="SUPFAM" id="SSF52047">
    <property type="entry name" value="RNI-like"/>
    <property type="match status" value="1"/>
</dbReference>
<name>A0ABU5F600_9BACT</name>
<dbReference type="EMBL" id="JAXBLV010000199">
    <property type="protein sequence ID" value="MDY3561703.1"/>
    <property type="molecule type" value="Genomic_DNA"/>
</dbReference>
<accession>A0ABU5F600</accession>
<reference evidence="2" key="1">
    <citation type="journal article" date="2023" name="Mar. Drugs">
        <title>Gemmata algarum, a Novel Planctomycete Isolated from an Algal Mat, Displays Antimicrobial Activity.</title>
        <authorList>
            <person name="Kumar G."/>
            <person name="Kallscheuer N."/>
            <person name="Kashif M."/>
            <person name="Ahamad S."/>
            <person name="Jagadeeshwari U."/>
            <person name="Pannikurungottu S."/>
            <person name="Haufschild T."/>
            <person name="Kabuu M."/>
            <person name="Sasikala C."/>
            <person name="Jogler C."/>
            <person name="Ramana C."/>
        </authorList>
    </citation>
    <scope>NUCLEOTIDE SEQUENCE [LARGE SCALE GENOMIC DNA]</scope>
    <source>
        <strain evidence="2">JC673</strain>
    </source>
</reference>
<protein>
    <submittedName>
        <fullName evidence="1">TIGR02996 domain-containing protein</fullName>
    </submittedName>
</protein>
<dbReference type="Pfam" id="PF13516">
    <property type="entry name" value="LRR_6"/>
    <property type="match status" value="2"/>
</dbReference>
<sequence>MLSDRDALLAAIRVHPDEDTPRLAYADWLDEHGDAAQAEFIRAQCELAAAADEYGGSHAMYEFLRDRYHHGLLTTDWSRIDAGVHRLVTLETRANELLNRHRGAWEPPAGGSARVRWADRDDDATRLNGFARGFPHRLALDEPTNIKNAARRLREVPPVTLVAHHGFSAKTVERLAEVGLTGWVTGLDLRGGCADGLRAFGHLPAAGSVRRLTVRYTDAPATIAALADAPHWTGLRELDLSETEVRADALEGLLAAGRLGGLRRLRLRGGYDWRPDHVRALLAADLSALNSLRLTHCNLDDESAELLARAPALAGLRDLDLAHNRVHGPGATELLCSPHLRGVAYLGLDFNPLSGLDAGRLEAAPAAALRLLNCHGARLRTADVRALVRCPRVRTVWYLDLDDNGLGVQGVRELVRGCGRWCPPLLWLIRNRIDDRAAELLANWKGASGLVALHVKYNPRLTDTGLKQLLASPHLAGLGALGASPGGARTEAQLRKRFKHREEY</sequence>
<gene>
    <name evidence="1" type="ORF">R5W23_002984</name>
</gene>